<keyword evidence="7" id="KW-0479">Metal-binding</keyword>
<sequence length="460" mass="52213">MADVEACLLAHLNSGGEVPDSRSYASSLRVTHDELEAVIKSLSAFRIVDTTDITKETWVLTDEAKGYVAGGSPEAQLVAAIPPEGASKDVLREKLGSVFDIGMKTAAKNKWIGFEKGNKDLVLRKVNTIKDDLQEQLKSLESGEVLSDKVIDDLKRRKLITKEKSIWYALKKGPQFVAKRKKLATDVTQEHLRSGDWKDLEFKDYNFGAQGQPIAIGYVQPLLEVREEIQNIFLQMGFTEMPTNNYVESSFWNFDALFQPQQHPARDSHDTFFLEAPAATKQLPEDYLEKVKEVHQRGGYGSKGYGYDWKRDEAEKNLLRTHTTAVSTRMLYKLAQEKPFAPKRYYSIDRVFRNEAVDRTHLAEFHQIEGLICDYGLTLGDLIGVLEDFFSSLGMSKLRFKPAYNPYTEPSMEIFSYHEGLKKWVEVGNSGMFRPEMLLPMGLPEGVNVIAWGLSLERYN</sequence>
<keyword evidence="11" id="KW-0648">Protein biosynthesis</keyword>
<dbReference type="Gene3D" id="3.30.930.10">
    <property type="entry name" value="Bira Bifunctional Protein, Domain 2"/>
    <property type="match status" value="1"/>
</dbReference>
<dbReference type="GO" id="GO:0046872">
    <property type="term" value="F:metal ion binding"/>
    <property type="evidence" value="ECO:0007669"/>
    <property type="project" value="UniProtKB-KW"/>
</dbReference>
<proteinExistence type="inferred from homology"/>
<dbReference type="InterPro" id="IPR040724">
    <property type="entry name" value="PheRS_DBD1"/>
</dbReference>
<evidence type="ECO:0000256" key="9">
    <source>
        <dbReference type="ARBA" id="ARBA00022840"/>
    </source>
</evidence>
<dbReference type="InterPro" id="IPR045864">
    <property type="entry name" value="aa-tRNA-synth_II/BPL/LPL"/>
</dbReference>
<evidence type="ECO:0000256" key="2">
    <source>
        <dbReference type="ARBA" id="ARBA00004496"/>
    </source>
</evidence>
<comment type="similarity">
    <text evidence="3">Belongs to the class-II aminoacyl-tRNA synthetase family. Phe-tRNA synthetase alpha subunit type 2 subfamily.</text>
</comment>
<dbReference type="FunFam" id="1.10.10.2330:FF:000003">
    <property type="entry name" value="Phenylalanine--tRNA ligase alpha subunit cytoplasmic"/>
    <property type="match status" value="1"/>
</dbReference>
<dbReference type="PANTHER" id="PTHR11538:SF40">
    <property type="entry name" value="PHENYLALANINE--TRNA LIGASE ALPHA SUBUNIT"/>
    <property type="match status" value="1"/>
</dbReference>
<name>Q338I7_ORYSJ</name>
<comment type="cofactor">
    <cofactor evidence="1">
        <name>Mg(2+)</name>
        <dbReference type="ChEBI" id="CHEBI:18420"/>
    </cofactor>
</comment>
<dbReference type="InterPro" id="IPR006195">
    <property type="entry name" value="aa-tRNA-synth_II"/>
</dbReference>
<evidence type="ECO:0000256" key="10">
    <source>
        <dbReference type="ARBA" id="ARBA00022842"/>
    </source>
</evidence>
<reference evidence="15" key="1">
    <citation type="journal article" date="2003" name="Science">
        <title>In-depth view of structure, activity, and evolution of rice chromosome 10.</title>
        <authorList>
            <consortium name="Rice Chromosome 10 Sequencing Consortium"/>
        </authorList>
    </citation>
    <scope>NUCLEOTIDE SEQUENCE [LARGE SCALE GENOMIC DNA]</scope>
</reference>
<evidence type="ECO:0000256" key="8">
    <source>
        <dbReference type="ARBA" id="ARBA00022741"/>
    </source>
</evidence>
<evidence type="ECO:0000256" key="4">
    <source>
        <dbReference type="ARBA" id="ARBA00012814"/>
    </source>
</evidence>
<dbReference type="GO" id="GO:0005737">
    <property type="term" value="C:cytoplasm"/>
    <property type="evidence" value="ECO:0007669"/>
    <property type="project" value="UniProtKB-SubCell"/>
</dbReference>
<keyword evidence="5" id="KW-0963">Cytoplasm</keyword>
<evidence type="ECO:0000256" key="6">
    <source>
        <dbReference type="ARBA" id="ARBA00022598"/>
    </source>
</evidence>
<keyword evidence="10" id="KW-0460">Magnesium</keyword>
<dbReference type="GO" id="GO:0000049">
    <property type="term" value="F:tRNA binding"/>
    <property type="evidence" value="ECO:0007669"/>
    <property type="project" value="InterPro"/>
</dbReference>
<keyword evidence="8" id="KW-0547">Nucleotide-binding</keyword>
<dbReference type="Pfam" id="PF01409">
    <property type="entry name" value="tRNA-synt_2d"/>
    <property type="match status" value="1"/>
</dbReference>
<dbReference type="PROSITE" id="PS50862">
    <property type="entry name" value="AA_TRNA_LIGASE_II"/>
    <property type="match status" value="1"/>
</dbReference>
<keyword evidence="6" id="KW-0436">Ligase</keyword>
<dbReference type="NCBIfam" id="NF003210">
    <property type="entry name" value="PRK04172.1"/>
    <property type="match status" value="1"/>
</dbReference>
<evidence type="ECO:0000256" key="3">
    <source>
        <dbReference type="ARBA" id="ARBA00006703"/>
    </source>
</evidence>
<dbReference type="GO" id="GO:0005524">
    <property type="term" value="F:ATP binding"/>
    <property type="evidence" value="ECO:0007669"/>
    <property type="project" value="UniProtKB-KW"/>
</dbReference>
<dbReference type="CDD" id="cd00496">
    <property type="entry name" value="PheRS_alpha_core"/>
    <property type="match status" value="1"/>
</dbReference>
<dbReference type="InterPro" id="IPR040725">
    <property type="entry name" value="PheRS_DBD3"/>
</dbReference>
<dbReference type="InterPro" id="IPR004529">
    <property type="entry name" value="Phe-tRNA-synth_IIc_asu"/>
</dbReference>
<dbReference type="GO" id="GO:0006432">
    <property type="term" value="P:phenylalanyl-tRNA aminoacylation"/>
    <property type="evidence" value="ECO:0007669"/>
    <property type="project" value="InterPro"/>
</dbReference>
<dbReference type="Gene3D" id="3.30.1370.240">
    <property type="match status" value="1"/>
</dbReference>
<evidence type="ECO:0000256" key="1">
    <source>
        <dbReference type="ARBA" id="ARBA00001946"/>
    </source>
</evidence>
<organism evidence="15">
    <name type="scientific">Oryza sativa subsp. japonica</name>
    <name type="common">Rice</name>
    <dbReference type="NCBI Taxonomy" id="39947"/>
    <lineage>
        <taxon>Eukaryota</taxon>
        <taxon>Viridiplantae</taxon>
        <taxon>Streptophyta</taxon>
        <taxon>Embryophyta</taxon>
        <taxon>Tracheophyta</taxon>
        <taxon>Spermatophyta</taxon>
        <taxon>Magnoliopsida</taxon>
        <taxon>Liliopsida</taxon>
        <taxon>Poales</taxon>
        <taxon>Poaceae</taxon>
        <taxon>BOP clade</taxon>
        <taxon>Oryzoideae</taxon>
        <taxon>Oryzeae</taxon>
        <taxon>Oryzinae</taxon>
        <taxon>Oryza</taxon>
        <taxon>Oryza sativa</taxon>
    </lineage>
</organism>
<evidence type="ECO:0000256" key="7">
    <source>
        <dbReference type="ARBA" id="ARBA00022723"/>
    </source>
</evidence>
<protein>
    <recommendedName>
        <fullName evidence="4">phenylalanine--tRNA ligase</fullName>
        <ecNumber evidence="4">6.1.1.20</ecNumber>
    </recommendedName>
    <alternativeName>
        <fullName evidence="13">Phenylalanyl-tRNA synthetase alpha subunit</fullName>
    </alternativeName>
</protein>
<dbReference type="PANTHER" id="PTHR11538">
    <property type="entry name" value="PHENYLALANYL-TRNA SYNTHETASE"/>
    <property type="match status" value="1"/>
</dbReference>
<dbReference type="Pfam" id="PF18553">
    <property type="entry name" value="PheRS_DBD3"/>
    <property type="match status" value="1"/>
</dbReference>
<evidence type="ECO:0000313" key="15">
    <source>
        <dbReference type="EMBL" id="ABB47546.1"/>
    </source>
</evidence>
<dbReference type="EMBL" id="DP000086">
    <property type="protein sequence ID" value="ABB47546.1"/>
    <property type="molecule type" value="Genomic_DNA"/>
</dbReference>
<keyword evidence="9" id="KW-0067">ATP-binding</keyword>
<dbReference type="AlphaFoldDB" id="Q338I7"/>
<evidence type="ECO:0000256" key="13">
    <source>
        <dbReference type="ARBA" id="ARBA00030612"/>
    </source>
</evidence>
<dbReference type="Pfam" id="PF18552">
    <property type="entry name" value="PheRS_DBD1"/>
    <property type="match status" value="1"/>
</dbReference>
<dbReference type="Gene3D" id="1.10.10.2320">
    <property type="match status" value="1"/>
</dbReference>
<evidence type="ECO:0000256" key="11">
    <source>
        <dbReference type="ARBA" id="ARBA00022917"/>
    </source>
</evidence>
<reference evidence="15" key="3">
    <citation type="submission" date="2006-07" db="EMBL/GenBank/DDBJ databases">
        <authorList>
            <person name="Buell R."/>
        </authorList>
    </citation>
    <scope>NUCLEOTIDE SEQUENCE</scope>
</reference>
<dbReference type="NCBIfam" id="TIGR00468">
    <property type="entry name" value="pheS"/>
    <property type="match status" value="1"/>
</dbReference>
<evidence type="ECO:0000256" key="5">
    <source>
        <dbReference type="ARBA" id="ARBA00022490"/>
    </source>
</evidence>
<dbReference type="FunFam" id="3.30.930.10:FF:000178">
    <property type="entry name" value="Phenylalanyl-tRNA synthetase subunit alpha"/>
    <property type="match status" value="1"/>
</dbReference>
<dbReference type="EC" id="6.1.1.20" evidence="4"/>
<dbReference type="GO" id="GO:0004826">
    <property type="term" value="F:phenylalanine-tRNA ligase activity"/>
    <property type="evidence" value="ECO:0007669"/>
    <property type="project" value="UniProtKB-EC"/>
</dbReference>
<evidence type="ECO:0000259" key="14">
    <source>
        <dbReference type="PROSITE" id="PS50862"/>
    </source>
</evidence>
<dbReference type="SUPFAM" id="SSF55681">
    <property type="entry name" value="Class II aaRS and biotin synthetases"/>
    <property type="match status" value="1"/>
</dbReference>
<feature type="domain" description="Aminoacyl-transfer RNA synthetases class-II family profile" evidence="14">
    <location>
        <begin position="224"/>
        <end position="460"/>
    </location>
</feature>
<reference evidence="15" key="2">
    <citation type="submission" date="2003-05" db="EMBL/GenBank/DDBJ databases">
        <authorList>
            <person name="Buell C.R."/>
            <person name="Wing R.A."/>
            <person name="McCombie W.R."/>
            <person name="Messing J."/>
            <person name="Yuan Q."/>
            <person name="Ouyang S."/>
        </authorList>
    </citation>
    <scope>NUCLEOTIDE SEQUENCE</scope>
</reference>
<gene>
    <name evidence="15" type="ordered locus">LOC_Os10g26130</name>
</gene>
<keyword evidence="12 15" id="KW-0030">Aminoacyl-tRNA synthetase</keyword>
<dbReference type="InterPro" id="IPR002319">
    <property type="entry name" value="Phenylalanyl-tRNA_Synthase"/>
</dbReference>
<evidence type="ECO:0000256" key="12">
    <source>
        <dbReference type="ARBA" id="ARBA00023146"/>
    </source>
</evidence>
<dbReference type="Gene3D" id="1.10.10.2330">
    <property type="match status" value="1"/>
</dbReference>
<accession>Q338I7</accession>
<comment type="subcellular location">
    <subcellularLocation>
        <location evidence="2">Cytoplasm</location>
    </subcellularLocation>
</comment>